<reference evidence="1 2" key="1">
    <citation type="submission" date="2019-11" db="EMBL/GenBank/DDBJ databases">
        <authorList>
            <person name="Holert J."/>
        </authorList>
    </citation>
    <scope>NUCLEOTIDE SEQUENCE [LARGE SCALE GENOMIC DNA]</scope>
    <source>
        <strain evidence="1">SB11_3</strain>
    </source>
</reference>
<accession>A0A5S9Q6W6</accession>
<dbReference type="OrthoDB" id="8910754at2"/>
<dbReference type="EMBL" id="CACSIO010000017">
    <property type="protein sequence ID" value="CAA0113453.1"/>
    <property type="molecule type" value="Genomic_DNA"/>
</dbReference>
<proteinExistence type="predicted"/>
<dbReference type="Proteomes" id="UP000441399">
    <property type="component" value="Unassembled WGS sequence"/>
</dbReference>
<evidence type="ECO:0000313" key="2">
    <source>
        <dbReference type="Proteomes" id="UP000441399"/>
    </source>
</evidence>
<evidence type="ECO:0000313" key="1">
    <source>
        <dbReference type="EMBL" id="CAA0113453.1"/>
    </source>
</evidence>
<protein>
    <submittedName>
        <fullName evidence="1">Uncharacterized protein</fullName>
    </submittedName>
</protein>
<dbReference type="AlphaFoldDB" id="A0A5S9Q6W6"/>
<name>A0A5S9Q6W6_9GAMM</name>
<sequence length="268" mass="30830">MKIITEYRSIAFAALERAINLIDEDEISNLTYAALELRMALECLIYQKASFYKDELSDEEFSKWQPQKLLGVLLEIDEHADQSVEMVIESSEGSEYFEPIKLGPERLLSMREIKKHYHALGSYLHAQRYPDKTDSKSRTKLKKRLSDLSKIIESAVNSPLQDVDIPRFSKMDCKFCGELIVRRLPLNDENVLAKCKSCSAKYLIHIEQNRIGWEVCRAQLSCANNDCQKDISIGIHEVKEKKRVICPDCDQISQIRYCVVPCSAEEES</sequence>
<keyword evidence="2" id="KW-1185">Reference proteome</keyword>
<gene>
    <name evidence="1" type="ORF">OPDIPICF_04728</name>
</gene>
<organism evidence="1 2">
    <name type="scientific">BD1-7 clade bacterium</name>
    <dbReference type="NCBI Taxonomy" id="2029982"/>
    <lineage>
        <taxon>Bacteria</taxon>
        <taxon>Pseudomonadati</taxon>
        <taxon>Pseudomonadota</taxon>
        <taxon>Gammaproteobacteria</taxon>
        <taxon>Cellvibrionales</taxon>
        <taxon>Spongiibacteraceae</taxon>
        <taxon>BD1-7 clade</taxon>
    </lineage>
</organism>